<keyword evidence="5" id="KW-0067">ATP-binding</keyword>
<accession>U7QFI5</accession>
<evidence type="ECO:0000256" key="3">
    <source>
        <dbReference type="ARBA" id="ARBA00022723"/>
    </source>
</evidence>
<evidence type="ECO:0000313" key="9">
    <source>
        <dbReference type="Proteomes" id="UP000017127"/>
    </source>
</evidence>
<comment type="catalytic activity">
    <reaction evidence="6">
        <text>N2 + 8 reduced [2Fe-2S]-[ferredoxin] + 16 ATP + 16 H2O = H2 + 8 oxidized [2Fe-2S]-[ferredoxin] + 2 NH4(+) + 16 ADP + 16 phosphate + 6 H(+)</text>
        <dbReference type="Rhea" id="RHEA:21448"/>
        <dbReference type="Rhea" id="RHEA-COMP:10000"/>
        <dbReference type="Rhea" id="RHEA-COMP:10001"/>
        <dbReference type="ChEBI" id="CHEBI:15377"/>
        <dbReference type="ChEBI" id="CHEBI:15378"/>
        <dbReference type="ChEBI" id="CHEBI:17997"/>
        <dbReference type="ChEBI" id="CHEBI:18276"/>
        <dbReference type="ChEBI" id="CHEBI:28938"/>
        <dbReference type="ChEBI" id="CHEBI:30616"/>
        <dbReference type="ChEBI" id="CHEBI:33737"/>
        <dbReference type="ChEBI" id="CHEBI:33738"/>
        <dbReference type="ChEBI" id="CHEBI:43474"/>
        <dbReference type="ChEBI" id="CHEBI:456216"/>
        <dbReference type="EC" id="1.18.6.1"/>
    </reaction>
</comment>
<keyword evidence="3" id="KW-0479">Metal-binding</keyword>
<evidence type="ECO:0000256" key="2">
    <source>
        <dbReference type="ARBA" id="ARBA00012773"/>
    </source>
</evidence>
<keyword evidence="9" id="KW-1185">Reference proteome</keyword>
<dbReference type="GO" id="GO:0046872">
    <property type="term" value="F:metal ion binding"/>
    <property type="evidence" value="ECO:0007669"/>
    <property type="project" value="UniProtKB-KW"/>
</dbReference>
<dbReference type="PANTHER" id="PTHR42864:SF2">
    <property type="entry name" value="LIGHT-INDEPENDENT PROTOCHLOROPHYLLIDE REDUCTASE IRON-SULFUR ATP-BINDING PROTEIN"/>
    <property type="match status" value="1"/>
</dbReference>
<evidence type="ECO:0000313" key="8">
    <source>
        <dbReference type="EMBL" id="ERT08497.1"/>
    </source>
</evidence>
<dbReference type="EC" id="1.18.6.1" evidence="2"/>
<comment type="caution">
    <text evidence="7">The sequence shown here is derived from an EMBL/GenBank/DDBJ whole genome shotgun (WGS) entry which is preliminary data.</text>
</comment>
<dbReference type="Pfam" id="PF00142">
    <property type="entry name" value="Fer4_NifH"/>
    <property type="match status" value="1"/>
</dbReference>
<protein>
    <recommendedName>
        <fullName evidence="2">nitrogenase</fullName>
        <ecNumber evidence="2">1.18.6.1</ecNumber>
    </recommendedName>
</protein>
<dbReference type="PATRIC" id="fig|1348334.3.peg.3930"/>
<organism evidence="7 9">
    <name type="scientific">Lyngbya aestuarii BL J</name>
    <dbReference type="NCBI Taxonomy" id="1348334"/>
    <lineage>
        <taxon>Bacteria</taxon>
        <taxon>Bacillati</taxon>
        <taxon>Cyanobacteriota</taxon>
        <taxon>Cyanophyceae</taxon>
        <taxon>Oscillatoriophycideae</taxon>
        <taxon>Oscillatoriales</taxon>
        <taxon>Microcoleaceae</taxon>
        <taxon>Lyngbya</taxon>
    </lineage>
</organism>
<dbReference type="GO" id="GO:0016163">
    <property type="term" value="F:nitrogenase activity"/>
    <property type="evidence" value="ECO:0007669"/>
    <property type="project" value="UniProtKB-EC"/>
</dbReference>
<evidence type="ECO:0000313" key="7">
    <source>
        <dbReference type="EMBL" id="ERT06017.1"/>
    </source>
</evidence>
<dbReference type="InterPro" id="IPR000392">
    <property type="entry name" value="NifH/frxC"/>
</dbReference>
<dbReference type="EMBL" id="AUZM01000044">
    <property type="protein sequence ID" value="ERT06017.1"/>
    <property type="molecule type" value="Genomic_DNA"/>
</dbReference>
<gene>
    <name evidence="8" type="ORF">M595_1460</name>
    <name evidence="7" type="ORF">M595_4064</name>
</gene>
<dbReference type="AlphaFoldDB" id="U7QFI5"/>
<dbReference type="EMBL" id="AUZM01000010">
    <property type="protein sequence ID" value="ERT08497.1"/>
    <property type="molecule type" value="Genomic_DNA"/>
</dbReference>
<reference evidence="7 9" key="1">
    <citation type="journal article" date="2013" name="Front. Microbiol.">
        <title>Comparative genomic analyses of the cyanobacterium, Lyngbya aestuarii BL J, a powerful hydrogen producer.</title>
        <authorList>
            <person name="Kothari A."/>
            <person name="Vaughn M."/>
            <person name="Garcia-Pichel F."/>
        </authorList>
    </citation>
    <scope>NUCLEOTIDE SEQUENCE [LARGE SCALE GENOMIC DNA]</scope>
    <source>
        <strain evidence="7 9">BL J</strain>
    </source>
</reference>
<comment type="subunit">
    <text evidence="1">Homodimer.</text>
</comment>
<dbReference type="Proteomes" id="UP000017127">
    <property type="component" value="Unassembled WGS sequence"/>
</dbReference>
<keyword evidence="4" id="KW-0547">Nucleotide-binding</keyword>
<evidence type="ECO:0000256" key="1">
    <source>
        <dbReference type="ARBA" id="ARBA00011738"/>
    </source>
</evidence>
<evidence type="ECO:0000256" key="5">
    <source>
        <dbReference type="ARBA" id="ARBA00022840"/>
    </source>
</evidence>
<evidence type="ECO:0000256" key="6">
    <source>
        <dbReference type="ARBA" id="ARBA00047967"/>
    </source>
</evidence>
<sequence length="37" mass="4300">MQIGCDPKHDSTFTLTGFLIPTIIDTLQEKDYHYEDI</sequence>
<dbReference type="GO" id="GO:0005524">
    <property type="term" value="F:ATP binding"/>
    <property type="evidence" value="ECO:0007669"/>
    <property type="project" value="UniProtKB-KW"/>
</dbReference>
<proteinExistence type="predicted"/>
<evidence type="ECO:0000256" key="4">
    <source>
        <dbReference type="ARBA" id="ARBA00022741"/>
    </source>
</evidence>
<name>U7QFI5_9CYAN</name>
<dbReference type="PANTHER" id="PTHR42864">
    <property type="entry name" value="LIGHT-INDEPENDENT PROTOCHLOROPHYLLIDE REDUCTASE IRON-SULFUR ATP-BINDING PROTEIN"/>
    <property type="match status" value="1"/>
</dbReference>